<comment type="caution">
    <text evidence="9">The sequence shown here is derived from an EMBL/GenBank/DDBJ whole genome shotgun (WGS) entry which is preliminary data.</text>
</comment>
<organism evidence="9 10">
    <name type="scientific">Pinctada imbricata</name>
    <name type="common">Atlantic pearl-oyster</name>
    <name type="synonym">Pinctada martensii</name>
    <dbReference type="NCBI Taxonomy" id="66713"/>
    <lineage>
        <taxon>Eukaryota</taxon>
        <taxon>Metazoa</taxon>
        <taxon>Spiralia</taxon>
        <taxon>Lophotrochozoa</taxon>
        <taxon>Mollusca</taxon>
        <taxon>Bivalvia</taxon>
        <taxon>Autobranchia</taxon>
        <taxon>Pteriomorphia</taxon>
        <taxon>Pterioida</taxon>
        <taxon>Pterioidea</taxon>
        <taxon>Pteriidae</taxon>
        <taxon>Pinctada</taxon>
    </lineage>
</organism>
<dbReference type="PANTHER" id="PTHR24007">
    <property type="entry name" value="BRCA1-ASSOCIATED PROTEIN"/>
    <property type="match status" value="1"/>
</dbReference>
<keyword evidence="10" id="KW-1185">Reference proteome</keyword>
<evidence type="ECO:0000256" key="5">
    <source>
        <dbReference type="SAM" id="Coils"/>
    </source>
</evidence>
<evidence type="ECO:0000256" key="6">
    <source>
        <dbReference type="SAM" id="MobiDB-lite"/>
    </source>
</evidence>
<dbReference type="Pfam" id="PF02148">
    <property type="entry name" value="zf-UBP"/>
    <property type="match status" value="1"/>
</dbReference>
<dbReference type="CDD" id="cd12718">
    <property type="entry name" value="RRM_BRAP2"/>
    <property type="match status" value="1"/>
</dbReference>
<dbReference type="GO" id="GO:0007265">
    <property type="term" value="P:Ras protein signal transduction"/>
    <property type="evidence" value="ECO:0007669"/>
    <property type="project" value="TreeGrafter"/>
</dbReference>
<feature type="compositionally biased region" description="Basic and acidic residues" evidence="6">
    <location>
        <begin position="60"/>
        <end position="74"/>
    </location>
</feature>
<dbReference type="InterPro" id="IPR011422">
    <property type="entry name" value="BRAP2/ETP1_RRM"/>
</dbReference>
<dbReference type="Gene3D" id="3.30.40.10">
    <property type="entry name" value="Zinc/RING finger domain, C3HC4 (zinc finger)"/>
    <property type="match status" value="2"/>
</dbReference>
<dbReference type="GO" id="GO:0005737">
    <property type="term" value="C:cytoplasm"/>
    <property type="evidence" value="ECO:0007669"/>
    <property type="project" value="TreeGrafter"/>
</dbReference>
<dbReference type="InterPro" id="IPR013083">
    <property type="entry name" value="Znf_RING/FYVE/PHD"/>
</dbReference>
<dbReference type="Pfam" id="PF13639">
    <property type="entry name" value="zf-RING_2"/>
    <property type="match status" value="1"/>
</dbReference>
<dbReference type="InterPro" id="IPR001607">
    <property type="entry name" value="Znf_UBP"/>
</dbReference>
<feature type="compositionally biased region" description="Basic and acidic residues" evidence="6">
    <location>
        <begin position="1"/>
        <end position="31"/>
    </location>
</feature>
<evidence type="ECO:0000313" key="9">
    <source>
        <dbReference type="EMBL" id="KAK3084604.1"/>
    </source>
</evidence>
<accession>A0AA88XFZ0</accession>
<dbReference type="EMBL" id="VSWD01000013">
    <property type="protein sequence ID" value="KAK3084604.1"/>
    <property type="molecule type" value="Genomic_DNA"/>
</dbReference>
<dbReference type="PROSITE" id="PS50089">
    <property type="entry name" value="ZF_RING_2"/>
    <property type="match status" value="1"/>
</dbReference>
<dbReference type="SMART" id="SM00184">
    <property type="entry name" value="RING"/>
    <property type="match status" value="1"/>
</dbReference>
<dbReference type="GO" id="GO:0016567">
    <property type="term" value="P:protein ubiquitination"/>
    <property type="evidence" value="ECO:0007669"/>
    <property type="project" value="TreeGrafter"/>
</dbReference>
<dbReference type="InterPro" id="IPR047243">
    <property type="entry name" value="RING-H2_BRAP2"/>
</dbReference>
<dbReference type="CDD" id="cd16457">
    <property type="entry name" value="RING-H2_BRAP2"/>
    <property type="match status" value="1"/>
</dbReference>
<evidence type="ECO:0000256" key="2">
    <source>
        <dbReference type="ARBA" id="ARBA00022771"/>
    </source>
</evidence>
<name>A0AA88XFZ0_PINIB</name>
<feature type="domain" description="RING-type" evidence="7">
    <location>
        <begin position="337"/>
        <end position="377"/>
    </location>
</feature>
<evidence type="ECO:0000259" key="8">
    <source>
        <dbReference type="PROSITE" id="PS50271"/>
    </source>
</evidence>
<feature type="coiled-coil region" evidence="5">
    <location>
        <begin position="505"/>
        <end position="588"/>
    </location>
</feature>
<feature type="domain" description="UBP-type" evidence="8">
    <location>
        <begin position="374"/>
        <end position="466"/>
    </location>
</feature>
<keyword evidence="5" id="KW-0175">Coiled coil</keyword>
<feature type="region of interest" description="Disordered" evidence="6">
    <location>
        <begin position="1"/>
        <end position="74"/>
    </location>
</feature>
<dbReference type="InterPro" id="IPR001841">
    <property type="entry name" value="Znf_RING"/>
</dbReference>
<dbReference type="GO" id="GO:0061630">
    <property type="term" value="F:ubiquitin protein ligase activity"/>
    <property type="evidence" value="ECO:0007669"/>
    <property type="project" value="TreeGrafter"/>
</dbReference>
<gene>
    <name evidence="9" type="ORF">FSP39_016145</name>
</gene>
<dbReference type="SMART" id="SM00290">
    <property type="entry name" value="ZnF_UBP"/>
    <property type="match status" value="1"/>
</dbReference>
<sequence length="658" mass="74882">MGEERGGRRERGGWRREGRGRKGLEEGEKASHFKRPITPVEDTTSKQKSSTYAAVAGSSPREEDKGTIQKECQGQREYTEITIESYFNTLYIDPEETKVIEIVPLNTQEAEMSGKKSKHHSDKGQLTSKKSKLESDTDSENVQNKTETEKTEESDNVFQPIETEDKVKMKEKPNSRPGSGNFSQVNRQSPVSRGSPTMNFFSGNPMVERTTGILHVYKDNQMTPIKTDTPRSELICMLAVPAMYTIHDLVKFTAPVEEGIEYMRIIRDSKPNQYMVLVKFRNQKLADEFFSSFNNVPYNSIESDILCHLIYVAKVETVKDTEGACLPVPGLTELPNCPVCLERMDESVDGILTILCNHAFHMKCLAQWGDTSCPVCRYCQTPEEVQDNSCMICGSNESLWICLICGHVGCGRYVDLHAYRHFQATGHTYSMNLGTNQVWDYVGDNFVHRLVQSKGDGKLVAVDDQGSNGVDPEKMDSLSLEYTYLLTSQLDSQRKYFEEKMKQVEKNALERVSSLEKKFKKATEDSERFQSNLQSITKEKQQVDNKCKTLHTRLTTTLKDLQEEREMNKSLLQNQQAWQTEVESARKKMHDLTTTKEMEIQELREQLRDIMFYMEAQQKLASTTEVTQEEIQEGHVIVGATGNSPSARNKKGRKKTGK</sequence>
<keyword evidence="1" id="KW-0479">Metal-binding</keyword>
<dbReference type="GO" id="GO:0008270">
    <property type="term" value="F:zinc ion binding"/>
    <property type="evidence" value="ECO:0007669"/>
    <property type="project" value="UniProtKB-KW"/>
</dbReference>
<evidence type="ECO:0000256" key="3">
    <source>
        <dbReference type="ARBA" id="ARBA00022833"/>
    </source>
</evidence>
<evidence type="ECO:0000256" key="1">
    <source>
        <dbReference type="ARBA" id="ARBA00022723"/>
    </source>
</evidence>
<keyword evidence="3" id="KW-0862">Zinc</keyword>
<feature type="compositionally biased region" description="Polar residues" evidence="6">
    <location>
        <begin position="176"/>
        <end position="202"/>
    </location>
</feature>
<dbReference type="PROSITE" id="PS50271">
    <property type="entry name" value="ZF_UBP"/>
    <property type="match status" value="1"/>
</dbReference>
<dbReference type="Proteomes" id="UP001186944">
    <property type="component" value="Unassembled WGS sequence"/>
</dbReference>
<keyword evidence="2 4" id="KW-0863">Zinc-finger</keyword>
<feature type="compositionally biased region" description="Basic residues" evidence="6">
    <location>
        <begin position="648"/>
        <end position="658"/>
    </location>
</feature>
<protein>
    <recommendedName>
        <fullName evidence="11">BRCA1-associated protein</fullName>
    </recommendedName>
</protein>
<feature type="region of interest" description="Disordered" evidence="6">
    <location>
        <begin position="635"/>
        <end position="658"/>
    </location>
</feature>
<evidence type="ECO:0008006" key="11">
    <source>
        <dbReference type="Google" id="ProtNLM"/>
    </source>
</evidence>
<dbReference type="SUPFAM" id="SSF57850">
    <property type="entry name" value="RING/U-box"/>
    <property type="match status" value="1"/>
</dbReference>
<evidence type="ECO:0000259" key="7">
    <source>
        <dbReference type="PROSITE" id="PS50089"/>
    </source>
</evidence>
<dbReference type="Pfam" id="PF07576">
    <property type="entry name" value="BRAP2"/>
    <property type="match status" value="1"/>
</dbReference>
<evidence type="ECO:0000313" key="10">
    <source>
        <dbReference type="Proteomes" id="UP001186944"/>
    </source>
</evidence>
<evidence type="ECO:0000256" key="4">
    <source>
        <dbReference type="PROSITE-ProRule" id="PRU00502"/>
    </source>
</evidence>
<proteinExistence type="predicted"/>
<feature type="region of interest" description="Disordered" evidence="6">
    <location>
        <begin position="111"/>
        <end position="204"/>
    </location>
</feature>
<reference evidence="9" key="1">
    <citation type="submission" date="2019-08" db="EMBL/GenBank/DDBJ databases">
        <title>The improved chromosome-level genome for the pearl oyster Pinctada fucata martensii using PacBio sequencing and Hi-C.</title>
        <authorList>
            <person name="Zheng Z."/>
        </authorList>
    </citation>
    <scope>NUCLEOTIDE SEQUENCE</scope>
    <source>
        <strain evidence="9">ZZ-2019</strain>
        <tissue evidence="9">Adductor muscle</tissue>
    </source>
</reference>
<feature type="compositionally biased region" description="Basic and acidic residues" evidence="6">
    <location>
        <begin position="163"/>
        <end position="174"/>
    </location>
</feature>
<dbReference type="PANTHER" id="PTHR24007:SF7">
    <property type="entry name" value="BRCA1-ASSOCIATED PROTEIN"/>
    <property type="match status" value="1"/>
</dbReference>
<dbReference type="AlphaFoldDB" id="A0AA88XFZ0"/>
<dbReference type="InterPro" id="IPR034932">
    <property type="entry name" value="BRAP2_RRM"/>
</dbReference>